<dbReference type="PANTHER" id="PTHR37406">
    <property type="entry name" value="T4-TYPE LYSOZYME 1-RELATED"/>
    <property type="match status" value="1"/>
</dbReference>
<dbReference type="InterPro" id="IPR023346">
    <property type="entry name" value="Lysozyme-like_dom_sf"/>
</dbReference>
<dbReference type="PANTHER" id="PTHR37406:SF1">
    <property type="entry name" value="T4-TYPE LYSOZYME 1-RELATED"/>
    <property type="match status" value="1"/>
</dbReference>
<keyword evidence="3 4" id="KW-0378">Hydrolase</keyword>
<dbReference type="Pfam" id="PF00959">
    <property type="entry name" value="Phage_lysozyme"/>
    <property type="match status" value="1"/>
</dbReference>
<sequence>MTISDKLIERVKKHEGYETKPYKDTVGKVTIGYGRNLEDNSLSIDELIVLFNRTEWINASAAENWAEMLLRHDLEKTQDALEEWLAIWPMCNKEEQTVLLDMAYNMGVAGLLTFEGMLHAIDNDDSAQAAAELLDSQYAQQVKTRAVDNAILLAGDKYEDTLGILIAQNPSRYNALKDYL</sequence>
<dbReference type="Proteomes" id="UP001556709">
    <property type="component" value="Unassembled WGS sequence"/>
</dbReference>
<accession>A0ABV3TGB6</accession>
<dbReference type="EC" id="3.2.1.17" evidence="3"/>
<evidence type="ECO:0000313" key="5">
    <source>
        <dbReference type="Proteomes" id="UP001556709"/>
    </source>
</evidence>
<protein>
    <recommendedName>
        <fullName evidence="3">Lysozyme</fullName>
        <ecNumber evidence="3">3.2.1.17</ecNumber>
    </recommendedName>
</protein>
<evidence type="ECO:0000313" key="4">
    <source>
        <dbReference type="EMBL" id="MEX0469944.1"/>
    </source>
</evidence>
<comment type="similarity">
    <text evidence="3">Belongs to the glycosyl hydrolase 24 family.</text>
</comment>
<comment type="catalytic activity">
    <reaction evidence="3">
        <text>Hydrolysis of (1-&gt;4)-beta-linkages between N-acetylmuramic acid and N-acetyl-D-glucosamine residues in a peptidoglycan and between N-acetyl-D-glucosamine residues in chitodextrins.</text>
        <dbReference type="EC" id="3.2.1.17"/>
    </reaction>
</comment>
<dbReference type="InterPro" id="IPR002196">
    <property type="entry name" value="Glyco_hydro_24"/>
</dbReference>
<dbReference type="EMBL" id="JBAKFM010000005">
    <property type="protein sequence ID" value="MEX0469944.1"/>
    <property type="molecule type" value="Genomic_DNA"/>
</dbReference>
<dbReference type="SUPFAM" id="SSF53955">
    <property type="entry name" value="Lysozyme-like"/>
    <property type="match status" value="1"/>
</dbReference>
<keyword evidence="2 3" id="KW-0081">Bacteriolytic enzyme</keyword>
<dbReference type="RefSeq" id="WP_367991172.1">
    <property type="nucleotide sequence ID" value="NZ_JBAKFM010000005.1"/>
</dbReference>
<proteinExistence type="inferred from homology"/>
<dbReference type="Gene3D" id="1.10.530.40">
    <property type="match status" value="1"/>
</dbReference>
<comment type="caution">
    <text evidence="4">The sequence shown here is derived from an EMBL/GenBank/DDBJ whole genome shotgun (WGS) entry which is preliminary data.</text>
</comment>
<reference evidence="4 5" key="1">
    <citation type="submission" date="2024-02" db="EMBL/GenBank/DDBJ databases">
        <title>New especies of Spiribacter isolated from saline water.</title>
        <authorList>
            <person name="Leon M.J."/>
            <person name="De La Haba R."/>
            <person name="Sanchez-Porro C."/>
            <person name="Ventosa A."/>
        </authorList>
    </citation>
    <scope>NUCLEOTIDE SEQUENCE [LARGE SCALE GENOMIC DNA]</scope>
    <source>
        <strain evidence="5">ag22IC6-390</strain>
    </source>
</reference>
<evidence type="ECO:0000256" key="3">
    <source>
        <dbReference type="RuleBase" id="RU003788"/>
    </source>
</evidence>
<keyword evidence="3" id="KW-0326">Glycosidase</keyword>
<keyword evidence="5" id="KW-1185">Reference proteome</keyword>
<dbReference type="InterPro" id="IPR023347">
    <property type="entry name" value="Lysozyme_dom_sf"/>
</dbReference>
<gene>
    <name evidence="4" type="ORF">V6X73_09415</name>
</gene>
<dbReference type="InterPro" id="IPR052619">
    <property type="entry name" value="Phage_lysozyme-like"/>
</dbReference>
<evidence type="ECO:0000256" key="2">
    <source>
        <dbReference type="ARBA" id="ARBA00022638"/>
    </source>
</evidence>
<organism evidence="4 5">
    <name type="scientific">Spiribacter pallidus</name>
    <dbReference type="NCBI Taxonomy" id="1987936"/>
    <lineage>
        <taxon>Bacteria</taxon>
        <taxon>Pseudomonadati</taxon>
        <taxon>Pseudomonadota</taxon>
        <taxon>Gammaproteobacteria</taxon>
        <taxon>Chromatiales</taxon>
        <taxon>Ectothiorhodospiraceae</taxon>
        <taxon>Spiribacter</taxon>
    </lineage>
</organism>
<dbReference type="GO" id="GO:0016787">
    <property type="term" value="F:hydrolase activity"/>
    <property type="evidence" value="ECO:0007669"/>
    <property type="project" value="UniProtKB-KW"/>
</dbReference>
<evidence type="ECO:0000256" key="1">
    <source>
        <dbReference type="ARBA" id="ARBA00022529"/>
    </source>
</evidence>
<keyword evidence="1 3" id="KW-0929">Antimicrobial</keyword>
<name>A0ABV3TGB6_9GAMM</name>